<comment type="caution">
    <text evidence="2">The sequence shown here is derived from an EMBL/GenBank/DDBJ whole genome shotgun (WGS) entry which is preliminary data.</text>
</comment>
<accession>A0A7W5ZH85</accession>
<dbReference type="InterPro" id="IPR029044">
    <property type="entry name" value="Nucleotide-diphossugar_trans"/>
</dbReference>
<organism evidence="2 3">
    <name type="scientific">Runella defluvii</name>
    <dbReference type="NCBI Taxonomy" id="370973"/>
    <lineage>
        <taxon>Bacteria</taxon>
        <taxon>Pseudomonadati</taxon>
        <taxon>Bacteroidota</taxon>
        <taxon>Cytophagia</taxon>
        <taxon>Cytophagales</taxon>
        <taxon>Spirosomataceae</taxon>
        <taxon>Runella</taxon>
    </lineage>
</organism>
<sequence length="253" mass="28943">MINVASSAQISIITVCYNSASTIEKTIKSVINQDYKNIEYIIIDGSSIDGTQKIIEQYKDKITRVISEPDSGIYDAMNKGIKIATGDWLFFLNSGDIFFSSTTLSKIVPQLNDDFVLVFGDIVLDNLDNSTTYVPQRHITNLAGIIVGVCHQAVFFSTKIKKELLFYSKNLKYCSDLETLLKIEKYYSKKKIKKTDVAICYYLSGGLSDTNLNVVLDERKKIINSFYEKYSIKWILNRLNLFRQYLKYTSKKK</sequence>
<dbReference type="GO" id="GO:0016758">
    <property type="term" value="F:hexosyltransferase activity"/>
    <property type="evidence" value="ECO:0007669"/>
    <property type="project" value="UniProtKB-ARBA"/>
</dbReference>
<dbReference type="InterPro" id="IPR001173">
    <property type="entry name" value="Glyco_trans_2-like"/>
</dbReference>
<evidence type="ECO:0000259" key="1">
    <source>
        <dbReference type="Pfam" id="PF00535"/>
    </source>
</evidence>
<dbReference type="PANTHER" id="PTHR22916:SF67">
    <property type="entry name" value="COLANIC ACID BIOSYNTHESIS GLYCOSYL TRANSFERASE WCAE-RELATED"/>
    <property type="match status" value="1"/>
</dbReference>
<protein>
    <submittedName>
        <fullName evidence="2">Glycosyltransferase involved in cell wall biosynthesis</fullName>
    </submittedName>
</protein>
<dbReference type="CDD" id="cd06433">
    <property type="entry name" value="GT_2_WfgS_like"/>
    <property type="match status" value="1"/>
</dbReference>
<dbReference type="AlphaFoldDB" id="A0A7W5ZH85"/>
<dbReference type="Gene3D" id="3.90.550.10">
    <property type="entry name" value="Spore Coat Polysaccharide Biosynthesis Protein SpsA, Chain A"/>
    <property type="match status" value="1"/>
</dbReference>
<evidence type="ECO:0000313" key="2">
    <source>
        <dbReference type="EMBL" id="MBB3836874.1"/>
    </source>
</evidence>
<dbReference type="Proteomes" id="UP000541352">
    <property type="component" value="Unassembled WGS sequence"/>
</dbReference>
<dbReference type="SUPFAM" id="SSF53448">
    <property type="entry name" value="Nucleotide-diphospho-sugar transferases"/>
    <property type="match status" value="1"/>
</dbReference>
<gene>
    <name evidence="2" type="ORF">FHS57_000856</name>
</gene>
<name>A0A7W5ZH85_9BACT</name>
<proteinExistence type="predicted"/>
<dbReference type="Pfam" id="PF00535">
    <property type="entry name" value="Glycos_transf_2"/>
    <property type="match status" value="1"/>
</dbReference>
<dbReference type="EMBL" id="JACIBY010000001">
    <property type="protein sequence ID" value="MBB3836874.1"/>
    <property type="molecule type" value="Genomic_DNA"/>
</dbReference>
<keyword evidence="3" id="KW-1185">Reference proteome</keyword>
<feature type="domain" description="Glycosyltransferase 2-like" evidence="1">
    <location>
        <begin position="11"/>
        <end position="145"/>
    </location>
</feature>
<keyword evidence="2" id="KW-0808">Transferase</keyword>
<reference evidence="2 3" key="1">
    <citation type="submission" date="2020-08" db="EMBL/GenBank/DDBJ databases">
        <title>Genomic Encyclopedia of Type Strains, Phase IV (KMG-IV): sequencing the most valuable type-strain genomes for metagenomic binning, comparative biology and taxonomic classification.</title>
        <authorList>
            <person name="Goeker M."/>
        </authorList>
    </citation>
    <scope>NUCLEOTIDE SEQUENCE [LARGE SCALE GENOMIC DNA]</scope>
    <source>
        <strain evidence="2 3">DSM 17976</strain>
    </source>
</reference>
<evidence type="ECO:0000313" key="3">
    <source>
        <dbReference type="Proteomes" id="UP000541352"/>
    </source>
</evidence>
<dbReference type="RefSeq" id="WP_183971630.1">
    <property type="nucleotide sequence ID" value="NZ_JACIBY010000001.1"/>
</dbReference>
<dbReference type="PANTHER" id="PTHR22916">
    <property type="entry name" value="GLYCOSYLTRANSFERASE"/>
    <property type="match status" value="1"/>
</dbReference>